<evidence type="ECO:0000256" key="3">
    <source>
        <dbReference type="ARBA" id="ARBA00012754"/>
    </source>
</evidence>
<accession>A0ABY4BV03</accession>
<dbReference type="InterPro" id="IPR054593">
    <property type="entry name" value="Beta-mannosidase-like_N2"/>
</dbReference>
<keyword evidence="9" id="KW-1185">Reference proteome</keyword>
<protein>
    <recommendedName>
        <fullName evidence="3">beta-mannosidase</fullName>
        <ecNumber evidence="3">3.2.1.25</ecNumber>
    </recommendedName>
</protein>
<dbReference type="EC" id="3.2.1.25" evidence="3"/>
<dbReference type="Pfam" id="PF22666">
    <property type="entry name" value="Glyco_hydro_2_N2"/>
    <property type="match status" value="1"/>
</dbReference>
<feature type="domain" description="Beta-mannosidase-like galactose-binding" evidence="7">
    <location>
        <begin position="31"/>
        <end position="191"/>
    </location>
</feature>
<dbReference type="InterPro" id="IPR036156">
    <property type="entry name" value="Beta-gal/glucu_dom_sf"/>
</dbReference>
<evidence type="ECO:0000256" key="2">
    <source>
        <dbReference type="ARBA" id="ARBA00007401"/>
    </source>
</evidence>
<dbReference type="EMBL" id="CP094528">
    <property type="protein sequence ID" value="UOE43041.1"/>
    <property type="molecule type" value="Genomic_DNA"/>
</dbReference>
<dbReference type="Proteomes" id="UP000832097">
    <property type="component" value="Chromosome"/>
</dbReference>
<dbReference type="InterPro" id="IPR006102">
    <property type="entry name" value="Ig-like_GH2"/>
</dbReference>
<dbReference type="PANTHER" id="PTHR43730:SF1">
    <property type="entry name" value="BETA-MANNOSIDASE"/>
    <property type="match status" value="1"/>
</dbReference>
<name>A0ABY4BV03_9MICO</name>
<feature type="domain" description="Glycoside hydrolase family 2 immunoglobulin-like beta-sandwich" evidence="6">
    <location>
        <begin position="249"/>
        <end position="306"/>
    </location>
</feature>
<dbReference type="SUPFAM" id="SSF49785">
    <property type="entry name" value="Galactose-binding domain-like"/>
    <property type="match status" value="1"/>
</dbReference>
<dbReference type="GO" id="GO:0016787">
    <property type="term" value="F:hydrolase activity"/>
    <property type="evidence" value="ECO:0007669"/>
    <property type="project" value="UniProtKB-KW"/>
</dbReference>
<dbReference type="PANTHER" id="PTHR43730">
    <property type="entry name" value="BETA-MANNOSIDASE"/>
    <property type="match status" value="1"/>
</dbReference>
<evidence type="ECO:0000256" key="1">
    <source>
        <dbReference type="ARBA" id="ARBA00000829"/>
    </source>
</evidence>
<keyword evidence="4 8" id="KW-0378">Hydrolase</keyword>
<dbReference type="Pfam" id="PF00703">
    <property type="entry name" value="Glyco_hydro_2"/>
    <property type="match status" value="1"/>
</dbReference>
<dbReference type="SUPFAM" id="SSF51445">
    <property type="entry name" value="(Trans)glycosidases"/>
    <property type="match status" value="1"/>
</dbReference>
<dbReference type="Gene3D" id="2.60.120.260">
    <property type="entry name" value="Galactose-binding domain-like"/>
    <property type="match status" value="1"/>
</dbReference>
<comment type="similarity">
    <text evidence="2">Belongs to the glycosyl hydrolase 2 family.</text>
</comment>
<evidence type="ECO:0000256" key="5">
    <source>
        <dbReference type="ARBA" id="ARBA00023295"/>
    </source>
</evidence>
<keyword evidence="5" id="KW-0326">Glycosidase</keyword>
<reference evidence="8 9" key="1">
    <citation type="submission" date="2022-03" db="EMBL/GenBank/DDBJ databases">
        <title>Mucilaginibacter sp. isolated from the gut of Protaetia brevitarsis seulensis larvae.</title>
        <authorList>
            <person name="Won M."/>
            <person name="Kim S.-J."/>
            <person name="Kwon S.-W."/>
        </authorList>
    </citation>
    <scope>NUCLEOTIDE SEQUENCE [LARGE SCALE GENOMIC DNA]</scope>
    <source>
        <strain evidence="8 9">CFWR-12</strain>
    </source>
</reference>
<evidence type="ECO:0000313" key="9">
    <source>
        <dbReference type="Proteomes" id="UP000832097"/>
    </source>
</evidence>
<gene>
    <name evidence="8" type="ORF">MTO99_12680</name>
</gene>
<dbReference type="InterPro" id="IPR013783">
    <property type="entry name" value="Ig-like_fold"/>
</dbReference>
<dbReference type="InterPro" id="IPR008979">
    <property type="entry name" value="Galactose-bd-like_sf"/>
</dbReference>
<comment type="catalytic activity">
    <reaction evidence="1">
        <text>Hydrolysis of terminal, non-reducing beta-D-mannose residues in beta-D-mannosides.</text>
        <dbReference type="EC" id="3.2.1.25"/>
    </reaction>
</comment>
<dbReference type="InterPro" id="IPR050887">
    <property type="entry name" value="Beta-mannosidase_GH2"/>
</dbReference>
<dbReference type="InterPro" id="IPR017853">
    <property type="entry name" value="GH"/>
</dbReference>
<evidence type="ECO:0000313" key="8">
    <source>
        <dbReference type="EMBL" id="UOE43041.1"/>
    </source>
</evidence>
<dbReference type="SUPFAM" id="SSF49303">
    <property type="entry name" value="beta-Galactosidase/glucuronidase domain"/>
    <property type="match status" value="1"/>
</dbReference>
<dbReference type="RefSeq" id="WP_243554009.1">
    <property type="nucleotide sequence ID" value="NZ_CP094528.1"/>
</dbReference>
<proteinExistence type="inferred from homology"/>
<sequence>MHSLSLDGAWTVTALGSAARSPIPPEVTASSFPGAVPGVVHTDLVAAGLIADPFDGDHEASQQWIGDTDWRYERTFTWVEPGGPAAPAERVELVAHGLDTVAEIRLNGRHVGHVENQFRTHRIDVRELLVEGENTITVDFTAPVPEAERRSRATGGELPHVNHHPYNALRKSASNFGWDWGIDVATVGIWKPIAIEAWSGVRILGVRPLVDVTGRTGILTTHVDLARGDEGRGEPVEATVIVSLAGVEAARGSARVASSGVVVVAVPDVRRWWPLGFGEQPLYEVRLEVATTSGQTDAWTGRVGFRTVELDTSADEVGSRFVLRLNGRDVRVRGANWIPDHAFVTEVDRDRIDRRIADAVEANLNLLRVWGGGLYESDDFYDACDEAGILVWQDVLFACAAYAEEKWLRSEVEAELRDNATRLSPHPSLVLWNGNNENLVGYAEWGWRARLGGRTWGNGYYRRILPELLGELDPTRPYTPGSPFSFSDYLHPNDASNGTVHIWDVWNERDYTAYREWRPRFVAEFGFQGPPAWSTLTSVVHDQPLDPYGPQLLVHQKADDGNGKLERGLGPHLPVPAVVDGRGIEDWHWATQLNQAHAVQFGLEHFRSLAPLNTGAIVWQLNDDWPVVSWAAVDFAEHRKPLWHAMRAAFRPRLVTIQPDQSGADASDASSRLVAVFLNETDAAWSGEVRAERISFDGDVRAAHLATVDIDAWGVARLPLPESVTATGDPAGEVLVVTPADGYDRALWNFAEVVDQRLDPDAVELVADGASIVATARSYVRDLTLLVDKVDAAWHVDAGLVTLLPGEPATFTVTARSHTSEQPAPVDAARVLDARVVRSANEFGRAVRRA</sequence>
<organism evidence="8 9">
    <name type="scientific">Agromyces larvae</name>
    <dbReference type="NCBI Taxonomy" id="2929802"/>
    <lineage>
        <taxon>Bacteria</taxon>
        <taxon>Bacillati</taxon>
        <taxon>Actinomycetota</taxon>
        <taxon>Actinomycetes</taxon>
        <taxon>Micrococcales</taxon>
        <taxon>Microbacteriaceae</taxon>
        <taxon>Agromyces</taxon>
    </lineage>
</organism>
<evidence type="ECO:0000259" key="7">
    <source>
        <dbReference type="Pfam" id="PF22666"/>
    </source>
</evidence>
<dbReference type="Gene3D" id="2.60.40.10">
    <property type="entry name" value="Immunoglobulins"/>
    <property type="match status" value="1"/>
</dbReference>
<evidence type="ECO:0000256" key="4">
    <source>
        <dbReference type="ARBA" id="ARBA00022801"/>
    </source>
</evidence>
<dbReference type="Gene3D" id="3.20.20.80">
    <property type="entry name" value="Glycosidases"/>
    <property type="match status" value="1"/>
</dbReference>
<evidence type="ECO:0000259" key="6">
    <source>
        <dbReference type="Pfam" id="PF00703"/>
    </source>
</evidence>